<dbReference type="PANTHER" id="PTHR33639:SF2">
    <property type="entry name" value="DUF393 DOMAIN-CONTAINING PROTEIN"/>
    <property type="match status" value="1"/>
</dbReference>
<dbReference type="GO" id="GO:0015035">
    <property type="term" value="F:protein-disulfide reductase activity"/>
    <property type="evidence" value="ECO:0007669"/>
    <property type="project" value="InterPro"/>
</dbReference>
<dbReference type="AlphaFoldDB" id="A0A1V9DN37"/>
<dbReference type="PANTHER" id="PTHR33639">
    <property type="entry name" value="THIOL-DISULFIDE OXIDOREDUCTASE DCC"/>
    <property type="match status" value="1"/>
</dbReference>
<evidence type="ECO:0000256" key="1">
    <source>
        <dbReference type="SAM" id="Phobius"/>
    </source>
</evidence>
<gene>
    <name evidence="2" type="ORF">B2J69_06490</name>
</gene>
<proteinExistence type="predicted"/>
<keyword evidence="1" id="KW-0472">Membrane</keyword>
<feature type="transmembrane region" description="Helical" evidence="1">
    <location>
        <begin position="92"/>
        <end position="111"/>
    </location>
</feature>
<dbReference type="Proteomes" id="UP000192769">
    <property type="component" value="Unassembled WGS sequence"/>
</dbReference>
<dbReference type="InterPro" id="IPR052927">
    <property type="entry name" value="DCC_oxidoreductase"/>
</dbReference>
<reference evidence="2 3" key="1">
    <citation type="submission" date="2017-02" db="EMBL/GenBank/DDBJ databases">
        <title>Whole genome shotgun sequence of Pantoea agglomerans strain AS1 isolated from a cycad, Zamia floridana in Central Florida, USA.</title>
        <authorList>
            <person name="Lata P."/>
            <person name="Govindarajan S."/>
            <person name="Qi F."/>
            <person name="Li J.-L."/>
            <person name="Maurya S.K."/>
            <person name="Sahoo M.K."/>
        </authorList>
    </citation>
    <scope>NUCLEOTIDE SEQUENCE [LARGE SCALE GENOMIC DNA]</scope>
    <source>
        <strain evidence="2 3">AS1</strain>
    </source>
</reference>
<comment type="caution">
    <text evidence="2">The sequence shown here is derived from an EMBL/GenBank/DDBJ whole genome shotgun (WGS) entry which is preliminary data.</text>
</comment>
<dbReference type="Pfam" id="PF04134">
    <property type="entry name" value="DCC1-like"/>
    <property type="match status" value="1"/>
</dbReference>
<accession>A0A1V9DN37</accession>
<keyword evidence="1" id="KW-0812">Transmembrane</keyword>
<evidence type="ECO:0000313" key="3">
    <source>
        <dbReference type="Proteomes" id="UP000192769"/>
    </source>
</evidence>
<organism evidence="2 3">
    <name type="scientific">Pantoea latae</name>
    <dbReference type="NCBI Taxonomy" id="1964541"/>
    <lineage>
        <taxon>Bacteria</taxon>
        <taxon>Pseudomonadati</taxon>
        <taxon>Pseudomonadota</taxon>
        <taxon>Gammaproteobacteria</taxon>
        <taxon>Enterobacterales</taxon>
        <taxon>Erwiniaceae</taxon>
        <taxon>Pantoea</taxon>
    </lineage>
</organism>
<keyword evidence="1" id="KW-1133">Transmembrane helix</keyword>
<dbReference type="RefSeq" id="WP_081137544.1">
    <property type="nucleotide sequence ID" value="NZ_MWUE01000008.1"/>
</dbReference>
<protein>
    <submittedName>
        <fullName evidence="2">Thiol-disulfide oxidoreductase</fullName>
    </submittedName>
</protein>
<dbReference type="EMBL" id="MWUE01000008">
    <property type="protein sequence ID" value="OQP35155.1"/>
    <property type="molecule type" value="Genomic_DNA"/>
</dbReference>
<evidence type="ECO:0000313" key="2">
    <source>
        <dbReference type="EMBL" id="OQP35155.1"/>
    </source>
</evidence>
<name>A0A1V9DN37_9GAMM</name>
<keyword evidence="3" id="KW-1185">Reference proteome</keyword>
<dbReference type="OrthoDB" id="9785438at2"/>
<sequence length="142" mass="16478">MSLPPFLKPGEKVVLYDGVCKICNGWVNLLLRLKLSRRVRFAAVQSEEGKALLRFAGLPDENIRTIVLIDGDRHWIRAEAILRVMRLLPFPWGLLSLPGLFIPHFISNFFYNRIALNRYRLFGRYDTQHPVTSDYPGRFLHA</sequence>
<dbReference type="InterPro" id="IPR007263">
    <property type="entry name" value="DCC1-like"/>
</dbReference>